<dbReference type="InterPro" id="IPR036388">
    <property type="entry name" value="WH-like_DNA-bd_sf"/>
</dbReference>
<comment type="similarity">
    <text evidence="1">Belongs to the LysR transcriptional regulatory family.</text>
</comment>
<dbReference type="Pfam" id="PF03466">
    <property type="entry name" value="LysR_substrate"/>
    <property type="match status" value="1"/>
</dbReference>
<dbReference type="AlphaFoldDB" id="A0A0R1MJM1"/>
<dbReference type="InterPro" id="IPR036390">
    <property type="entry name" value="WH_DNA-bd_sf"/>
</dbReference>
<dbReference type="Gene3D" id="1.10.10.10">
    <property type="entry name" value="Winged helix-like DNA-binding domain superfamily/Winged helix DNA-binding domain"/>
    <property type="match status" value="1"/>
</dbReference>
<keyword evidence="2" id="KW-0805">Transcription regulation</keyword>
<reference evidence="6 7" key="1">
    <citation type="journal article" date="2015" name="Genome Announc.">
        <title>Expanding the biotechnology potential of lactobacilli through comparative genomics of 213 strains and associated genera.</title>
        <authorList>
            <person name="Sun Z."/>
            <person name="Harris H.M."/>
            <person name="McCann A."/>
            <person name="Guo C."/>
            <person name="Argimon S."/>
            <person name="Zhang W."/>
            <person name="Yang X."/>
            <person name="Jeffery I.B."/>
            <person name="Cooney J.C."/>
            <person name="Kagawa T.F."/>
            <person name="Liu W."/>
            <person name="Song Y."/>
            <person name="Salvetti E."/>
            <person name="Wrobel A."/>
            <person name="Rasinkangas P."/>
            <person name="Parkhill J."/>
            <person name="Rea M.C."/>
            <person name="O'Sullivan O."/>
            <person name="Ritari J."/>
            <person name="Douillard F.P."/>
            <person name="Paul Ross R."/>
            <person name="Yang R."/>
            <person name="Briner A.E."/>
            <person name="Felis G.E."/>
            <person name="de Vos W.M."/>
            <person name="Barrangou R."/>
            <person name="Klaenhammer T.R."/>
            <person name="Caufield P.W."/>
            <person name="Cui Y."/>
            <person name="Zhang H."/>
            <person name="O'Toole P.W."/>
        </authorList>
    </citation>
    <scope>NUCLEOTIDE SEQUENCE [LARGE SCALE GENOMIC DNA]</scope>
    <source>
        <strain evidence="6 7">DSM 19519</strain>
    </source>
</reference>
<evidence type="ECO:0000256" key="1">
    <source>
        <dbReference type="ARBA" id="ARBA00009437"/>
    </source>
</evidence>
<dbReference type="Proteomes" id="UP000051448">
    <property type="component" value="Unassembled WGS sequence"/>
</dbReference>
<dbReference type="Pfam" id="PF00126">
    <property type="entry name" value="HTH_1"/>
    <property type="match status" value="1"/>
</dbReference>
<gene>
    <name evidence="6" type="ORF">FC92_GL000698</name>
</gene>
<dbReference type="PROSITE" id="PS50931">
    <property type="entry name" value="HTH_LYSR"/>
    <property type="match status" value="1"/>
</dbReference>
<evidence type="ECO:0000313" key="6">
    <source>
        <dbReference type="EMBL" id="KRL08183.1"/>
    </source>
</evidence>
<dbReference type="GO" id="GO:0003700">
    <property type="term" value="F:DNA-binding transcription factor activity"/>
    <property type="evidence" value="ECO:0007669"/>
    <property type="project" value="InterPro"/>
</dbReference>
<dbReference type="SUPFAM" id="SSF53850">
    <property type="entry name" value="Periplasmic binding protein-like II"/>
    <property type="match status" value="1"/>
</dbReference>
<dbReference type="SUPFAM" id="SSF46785">
    <property type="entry name" value="Winged helix' DNA-binding domain"/>
    <property type="match status" value="1"/>
</dbReference>
<keyword evidence="3" id="KW-0238">DNA-binding</keyword>
<evidence type="ECO:0000259" key="5">
    <source>
        <dbReference type="PROSITE" id="PS50931"/>
    </source>
</evidence>
<dbReference type="Gene3D" id="3.40.190.290">
    <property type="match status" value="1"/>
</dbReference>
<dbReference type="PANTHER" id="PTHR30126">
    <property type="entry name" value="HTH-TYPE TRANSCRIPTIONAL REGULATOR"/>
    <property type="match status" value="1"/>
</dbReference>
<dbReference type="OrthoDB" id="9803735at2"/>
<sequence length="305" mass="34531">MNFEQLLYVEVLAQHDSMQKAAEVLHISKSGLSLAINQFERELGVRLFDKSSAGTQLTLEGGQLLSSISDILSFKNNLENTAAIVANPKRYQRISIHYMNTMLKSFINTFIDNYASKFKNAQFDISCHEFESIVRCVHNQEIDAGFIAINNIQDAAIKGLVFTPVCDSKLVLLCAPDNFLNTLGRPITLENLKKQQFSIFNDKFHDEIFEKLQFQCGPLSLILRIDDAWAMNKAIIKLNTVCFGRILQGDLSSNPNFSNLKTIDIGHIIDDNFKLGWLTNPNYMISEKTQELLQDITTEIKKDAQ</sequence>
<name>A0A0R1MJM1_9LACO</name>
<accession>A0A0R1MJM1</accession>
<protein>
    <submittedName>
        <fullName evidence="6">Fhu operon transcription regulator</fullName>
    </submittedName>
</protein>
<feature type="domain" description="HTH lysR-type" evidence="5">
    <location>
        <begin position="1"/>
        <end position="58"/>
    </location>
</feature>
<dbReference type="RefSeq" id="WP_057868680.1">
    <property type="nucleotide sequence ID" value="NZ_AZDX01000002.1"/>
</dbReference>
<comment type="caution">
    <text evidence="6">The sequence shown here is derived from an EMBL/GenBank/DDBJ whole genome shotgun (WGS) entry which is preliminary data.</text>
</comment>
<dbReference type="InterPro" id="IPR005119">
    <property type="entry name" value="LysR_subst-bd"/>
</dbReference>
<keyword evidence="4" id="KW-0804">Transcription</keyword>
<proteinExistence type="inferred from homology"/>
<evidence type="ECO:0000256" key="2">
    <source>
        <dbReference type="ARBA" id="ARBA00023015"/>
    </source>
</evidence>
<evidence type="ECO:0000256" key="4">
    <source>
        <dbReference type="ARBA" id="ARBA00023163"/>
    </source>
</evidence>
<dbReference type="PATRIC" id="fig|1423759.3.peg.738"/>
<dbReference type="InterPro" id="IPR000847">
    <property type="entry name" value="LysR_HTH_N"/>
</dbReference>
<keyword evidence="7" id="KW-1185">Reference proteome</keyword>
<dbReference type="STRING" id="1423759.FC92_GL000698"/>
<evidence type="ECO:0000256" key="3">
    <source>
        <dbReference type="ARBA" id="ARBA00023125"/>
    </source>
</evidence>
<dbReference type="EMBL" id="AZDX01000002">
    <property type="protein sequence ID" value="KRL08183.1"/>
    <property type="molecule type" value="Genomic_DNA"/>
</dbReference>
<evidence type="ECO:0000313" key="7">
    <source>
        <dbReference type="Proteomes" id="UP000051448"/>
    </source>
</evidence>
<dbReference type="GO" id="GO:0000976">
    <property type="term" value="F:transcription cis-regulatory region binding"/>
    <property type="evidence" value="ECO:0007669"/>
    <property type="project" value="TreeGrafter"/>
</dbReference>
<dbReference type="PANTHER" id="PTHR30126:SF40">
    <property type="entry name" value="HTH-TYPE TRANSCRIPTIONAL REGULATOR GLTR"/>
    <property type="match status" value="1"/>
</dbReference>
<dbReference type="GeneID" id="98310305"/>
<organism evidence="6 7">
    <name type="scientific">Liquorilactobacillus hordei DSM 19519</name>
    <dbReference type="NCBI Taxonomy" id="1423759"/>
    <lineage>
        <taxon>Bacteria</taxon>
        <taxon>Bacillati</taxon>
        <taxon>Bacillota</taxon>
        <taxon>Bacilli</taxon>
        <taxon>Lactobacillales</taxon>
        <taxon>Lactobacillaceae</taxon>
        <taxon>Liquorilactobacillus</taxon>
    </lineage>
</organism>